<reference evidence="2 3" key="1">
    <citation type="journal article" date="2012" name="Appl. Environ. Microbiol.">
        <title>Draft genome sequence of a psychrotolerant sulfur-oxidizing bacterium, Sulfuricella denitrificans skB26, and proteomic insights into cold adaptation.</title>
        <authorList>
            <person name="Watanabe T."/>
            <person name="Kojima H."/>
            <person name="Fukui M."/>
        </authorList>
    </citation>
    <scope>NUCLEOTIDE SEQUENCE [LARGE SCALE GENOMIC DNA]</scope>
    <source>
        <strain evidence="3">skB26</strain>
    </source>
</reference>
<dbReference type="HOGENOM" id="CLU_154519_0_0_4"/>
<sequence>MIWIAVSIFAYASVAHHPDMRVREYQRWAGYRFYGVVGTLIVVLNFSGEMKELLGGGMNLLFTVWAVSLLVVVPLGIRDLIRISRENWQDMMVEVQVHE</sequence>
<evidence type="ECO:0000313" key="2">
    <source>
        <dbReference type="EMBL" id="BAN36467.1"/>
    </source>
</evidence>
<evidence type="ECO:0000256" key="1">
    <source>
        <dbReference type="SAM" id="Phobius"/>
    </source>
</evidence>
<dbReference type="KEGG" id="sdr:SCD_n02667"/>
<keyword evidence="1" id="KW-1133">Transmembrane helix</keyword>
<feature type="transmembrane region" description="Helical" evidence="1">
    <location>
        <begin position="29"/>
        <end position="48"/>
    </location>
</feature>
<keyword evidence="1" id="KW-0812">Transmembrane</keyword>
<dbReference type="eggNOG" id="ENOG50331FU">
    <property type="taxonomic scope" value="Bacteria"/>
</dbReference>
<dbReference type="Proteomes" id="UP000015559">
    <property type="component" value="Chromosome"/>
</dbReference>
<keyword evidence="3" id="KW-1185">Reference proteome</keyword>
<dbReference type="EMBL" id="AP013066">
    <property type="protein sequence ID" value="BAN36467.1"/>
    <property type="molecule type" value="Genomic_DNA"/>
</dbReference>
<keyword evidence="1" id="KW-0472">Membrane</keyword>
<dbReference type="AlphaFoldDB" id="S6B7Q7"/>
<proteinExistence type="predicted"/>
<name>S6B7Q7_SULDS</name>
<protein>
    <submittedName>
        <fullName evidence="2">Uncharacterized protein</fullName>
    </submittedName>
</protein>
<organism evidence="2 3">
    <name type="scientific">Sulfuricella denitrificans (strain DSM 22764 / NBRC 105220 / skB26)</name>
    <dbReference type="NCBI Taxonomy" id="1163617"/>
    <lineage>
        <taxon>Bacteria</taxon>
        <taxon>Pseudomonadati</taxon>
        <taxon>Pseudomonadota</taxon>
        <taxon>Betaproteobacteria</taxon>
        <taxon>Nitrosomonadales</taxon>
        <taxon>Sulfuricellaceae</taxon>
        <taxon>Sulfuricella</taxon>
    </lineage>
</organism>
<evidence type="ECO:0000313" key="3">
    <source>
        <dbReference type="Proteomes" id="UP000015559"/>
    </source>
</evidence>
<accession>S6B7Q7</accession>
<feature type="transmembrane region" description="Helical" evidence="1">
    <location>
        <begin position="60"/>
        <end position="81"/>
    </location>
</feature>
<dbReference type="STRING" id="1163617.SCD_n02667"/>
<gene>
    <name evidence="2" type="ORF">SCD_n02667</name>
</gene>